<evidence type="ECO:0000313" key="2">
    <source>
        <dbReference type="EMBL" id="CAI8043775.1"/>
    </source>
</evidence>
<dbReference type="EMBL" id="CASHTH010003355">
    <property type="protein sequence ID" value="CAI8043775.1"/>
    <property type="molecule type" value="Genomic_DNA"/>
</dbReference>
<dbReference type="InterPro" id="IPR050765">
    <property type="entry name" value="Riboflavin_Biosynth_HTPR"/>
</dbReference>
<accession>A0AA35T8L1</accession>
<sequence length="122" mass="13785">MDPDINFAEMTEQFDTYLLGRRTFEVTRSHGQATMPGVRTFVFSRTLRQSDYDDVTIVGENWRQVVQSLREEDGKDIWLFGGGSLFRSLAEEGFVDTVEVAIIPTILGGGIPLVADRPRESR</sequence>
<dbReference type="SUPFAM" id="SSF53597">
    <property type="entry name" value="Dihydrofolate reductase-like"/>
    <property type="match status" value="1"/>
</dbReference>
<evidence type="ECO:0000259" key="1">
    <source>
        <dbReference type="Pfam" id="PF01872"/>
    </source>
</evidence>
<keyword evidence="3" id="KW-1185">Reference proteome</keyword>
<dbReference type="PANTHER" id="PTHR38011">
    <property type="entry name" value="DIHYDROFOLATE REDUCTASE FAMILY PROTEIN (AFU_ORTHOLOGUE AFUA_8G06820)"/>
    <property type="match status" value="1"/>
</dbReference>
<dbReference type="AlphaFoldDB" id="A0AA35T8L1"/>
<organism evidence="2 3">
    <name type="scientific">Geodia barretti</name>
    <name type="common">Barrett's horny sponge</name>
    <dbReference type="NCBI Taxonomy" id="519541"/>
    <lineage>
        <taxon>Eukaryota</taxon>
        <taxon>Metazoa</taxon>
        <taxon>Porifera</taxon>
        <taxon>Demospongiae</taxon>
        <taxon>Heteroscleromorpha</taxon>
        <taxon>Tetractinellida</taxon>
        <taxon>Astrophorina</taxon>
        <taxon>Geodiidae</taxon>
        <taxon>Geodia</taxon>
    </lineage>
</organism>
<dbReference type="PANTHER" id="PTHR38011:SF11">
    <property type="entry name" value="2,5-DIAMINO-6-RIBOSYLAMINO-4(3H)-PYRIMIDINONE 5'-PHOSPHATE REDUCTASE"/>
    <property type="match status" value="1"/>
</dbReference>
<protein>
    <submittedName>
        <fullName evidence="2">Uncharacterized protein YyaP</fullName>
    </submittedName>
</protein>
<dbReference type="Gene3D" id="3.40.430.10">
    <property type="entry name" value="Dihydrofolate Reductase, subunit A"/>
    <property type="match status" value="1"/>
</dbReference>
<dbReference type="GO" id="GO:0008703">
    <property type="term" value="F:5-amino-6-(5-phosphoribosylamino)uracil reductase activity"/>
    <property type="evidence" value="ECO:0007669"/>
    <property type="project" value="InterPro"/>
</dbReference>
<dbReference type="InterPro" id="IPR024072">
    <property type="entry name" value="DHFR-like_dom_sf"/>
</dbReference>
<feature type="domain" description="Bacterial bifunctional deaminase-reductase C-terminal" evidence="1">
    <location>
        <begin position="7"/>
        <end position="116"/>
    </location>
</feature>
<comment type="caution">
    <text evidence="2">The sequence shown here is derived from an EMBL/GenBank/DDBJ whole genome shotgun (WGS) entry which is preliminary data.</text>
</comment>
<name>A0AA35T8L1_GEOBA</name>
<reference evidence="2" key="1">
    <citation type="submission" date="2023-03" db="EMBL/GenBank/DDBJ databases">
        <authorList>
            <person name="Steffen K."/>
            <person name="Cardenas P."/>
        </authorList>
    </citation>
    <scope>NUCLEOTIDE SEQUENCE</scope>
</reference>
<gene>
    <name evidence="2" type="ORF">GBAR_LOCUS24286</name>
</gene>
<dbReference type="InterPro" id="IPR002734">
    <property type="entry name" value="RibDG_C"/>
</dbReference>
<dbReference type="Proteomes" id="UP001174909">
    <property type="component" value="Unassembled WGS sequence"/>
</dbReference>
<dbReference type="Pfam" id="PF01872">
    <property type="entry name" value="RibD_C"/>
    <property type="match status" value="1"/>
</dbReference>
<dbReference type="GO" id="GO:0009231">
    <property type="term" value="P:riboflavin biosynthetic process"/>
    <property type="evidence" value="ECO:0007669"/>
    <property type="project" value="InterPro"/>
</dbReference>
<proteinExistence type="predicted"/>
<evidence type="ECO:0000313" key="3">
    <source>
        <dbReference type="Proteomes" id="UP001174909"/>
    </source>
</evidence>